<reference evidence="2 3" key="1">
    <citation type="submission" date="2018-03" db="EMBL/GenBank/DDBJ databases">
        <title>Genomes of Pezizomycetes fungi and the evolution of truffles.</title>
        <authorList>
            <person name="Murat C."/>
            <person name="Payen T."/>
            <person name="Noel B."/>
            <person name="Kuo A."/>
            <person name="Martin F.M."/>
        </authorList>
    </citation>
    <scope>NUCLEOTIDE SEQUENCE [LARGE SCALE GENOMIC DNA]</scope>
    <source>
        <strain evidence="2">091103-1</strain>
    </source>
</reference>
<protein>
    <submittedName>
        <fullName evidence="2">Uncharacterized protein</fullName>
    </submittedName>
</protein>
<feature type="region of interest" description="Disordered" evidence="1">
    <location>
        <begin position="254"/>
        <end position="311"/>
    </location>
</feature>
<name>A0A317SWM9_9PEZI</name>
<feature type="compositionally biased region" description="Basic and acidic residues" evidence="1">
    <location>
        <begin position="143"/>
        <end position="156"/>
    </location>
</feature>
<dbReference type="Proteomes" id="UP000246991">
    <property type="component" value="Unassembled WGS sequence"/>
</dbReference>
<organism evidence="2 3">
    <name type="scientific">Tuber magnatum</name>
    <name type="common">white Piedmont truffle</name>
    <dbReference type="NCBI Taxonomy" id="42249"/>
    <lineage>
        <taxon>Eukaryota</taxon>
        <taxon>Fungi</taxon>
        <taxon>Dikarya</taxon>
        <taxon>Ascomycota</taxon>
        <taxon>Pezizomycotina</taxon>
        <taxon>Pezizomycetes</taxon>
        <taxon>Pezizales</taxon>
        <taxon>Tuberaceae</taxon>
        <taxon>Tuber</taxon>
    </lineage>
</organism>
<evidence type="ECO:0000313" key="3">
    <source>
        <dbReference type="Proteomes" id="UP000246991"/>
    </source>
</evidence>
<feature type="compositionally biased region" description="Polar residues" evidence="1">
    <location>
        <begin position="277"/>
        <end position="291"/>
    </location>
</feature>
<evidence type="ECO:0000256" key="1">
    <source>
        <dbReference type="SAM" id="MobiDB-lite"/>
    </source>
</evidence>
<dbReference type="EMBL" id="PYWC01000012">
    <property type="protein sequence ID" value="PWW78838.1"/>
    <property type="molecule type" value="Genomic_DNA"/>
</dbReference>
<dbReference type="OrthoDB" id="2537141at2759"/>
<evidence type="ECO:0000313" key="2">
    <source>
        <dbReference type="EMBL" id="PWW78838.1"/>
    </source>
</evidence>
<dbReference type="AlphaFoldDB" id="A0A317SWM9"/>
<proteinExistence type="predicted"/>
<feature type="region of interest" description="Disordered" evidence="1">
    <location>
        <begin position="136"/>
        <end position="156"/>
    </location>
</feature>
<dbReference type="STRING" id="42249.A0A317SWM9"/>
<gene>
    <name evidence="2" type="ORF">C7212DRAFT_340382</name>
</gene>
<keyword evidence="3" id="KW-1185">Reference proteome</keyword>
<feature type="region of interest" description="Disordered" evidence="1">
    <location>
        <begin position="334"/>
        <end position="355"/>
    </location>
</feature>
<accession>A0A317SWM9</accession>
<feature type="region of interest" description="Disordered" evidence="1">
    <location>
        <begin position="214"/>
        <end position="241"/>
    </location>
</feature>
<sequence length="591" mass="64678">MARNITYNIPIFGHIHPLGYFYSSPRTGFDAPDRADRQKHDDTNRTENCLNHECQTSLRRPPFNTSSEPERECHLLREGPLGTSLASGSNVAWEGGVMKHQGRKADETLLTPIAPKKNYERRPGKKIRESGCGIQLDRKRKREDRDSGENIARKRPKEAVVEGDVLKPVISPGSNSRDRLTKAAGITRRDKVAHGREEMKGKIKHRVIPTGPNLLNAGCRTREPPRVGCSSAKESVSIPDSDIRDSFGALKDLLSPAHPLSNRNRPGRPGSRKLESTVVNEGVSRSAQSWRGSAAGGPRNSTPGLSLVEPKSPAVRRLELGGITQKAESGGFIIQRDLPGGTGSRNDGGYTKEEWSSSPLSTLLRVCSVSPNGARVARDMKSLAPYALEYTSSIPLAGTHQILGYEQIRYGGDHWNVYEFGREMGSEEKVGREAGGIGGETMARAGQALACDITAPSDEAWLDTTSPEYLGTEHLEAGSLRGLLDTDVEVYIREEVEEPLEDMSSWVPCWHSTGSHPEVVGGVQDLTGGFDIPEKTRMVSPQADQTYKEGQNCIYGCGITENDGELYKLSGTADSNPRVFGSRFWRPNLRG</sequence>
<comment type="caution">
    <text evidence="2">The sequence shown here is derived from an EMBL/GenBank/DDBJ whole genome shotgun (WGS) entry which is preliminary data.</text>
</comment>